<dbReference type="Proteomes" id="UP001732700">
    <property type="component" value="Chromosome 1C"/>
</dbReference>
<reference evidence="1" key="2">
    <citation type="submission" date="2025-09" db="UniProtKB">
        <authorList>
            <consortium name="EnsemblPlants"/>
        </authorList>
    </citation>
    <scope>IDENTIFICATION</scope>
</reference>
<sequence>MPFSLSTVPATFQSAMNQVFANQIRKFVLAFVDDILVYSKMIEEHARHLEDVFQLLAHNQLFAKKNKCSFVQTSLEYLGHIISRDGMATDLAKIEAVKNWPWPSTVKLLRVFLGLAGYYRKFIYNFGAISRPLTNLLEKNMFIWMRYEQESFQALKEALVAAPAHTTRL</sequence>
<keyword evidence="2" id="KW-1185">Reference proteome</keyword>
<accession>A0ACD5TPB6</accession>
<proteinExistence type="predicted"/>
<organism evidence="1 2">
    <name type="scientific">Avena sativa</name>
    <name type="common">Oat</name>
    <dbReference type="NCBI Taxonomy" id="4498"/>
    <lineage>
        <taxon>Eukaryota</taxon>
        <taxon>Viridiplantae</taxon>
        <taxon>Streptophyta</taxon>
        <taxon>Embryophyta</taxon>
        <taxon>Tracheophyta</taxon>
        <taxon>Spermatophyta</taxon>
        <taxon>Magnoliopsida</taxon>
        <taxon>Liliopsida</taxon>
        <taxon>Poales</taxon>
        <taxon>Poaceae</taxon>
        <taxon>BOP clade</taxon>
        <taxon>Pooideae</taxon>
        <taxon>Poodae</taxon>
        <taxon>Poeae</taxon>
        <taxon>Poeae Chloroplast Group 1 (Aveneae type)</taxon>
        <taxon>Aveninae</taxon>
        <taxon>Avena</taxon>
    </lineage>
</organism>
<protein>
    <submittedName>
        <fullName evidence="1">Uncharacterized protein</fullName>
    </submittedName>
</protein>
<evidence type="ECO:0000313" key="2">
    <source>
        <dbReference type="Proteomes" id="UP001732700"/>
    </source>
</evidence>
<reference evidence="1" key="1">
    <citation type="submission" date="2021-05" db="EMBL/GenBank/DDBJ databases">
        <authorList>
            <person name="Scholz U."/>
            <person name="Mascher M."/>
            <person name="Fiebig A."/>
        </authorList>
    </citation>
    <scope>NUCLEOTIDE SEQUENCE [LARGE SCALE GENOMIC DNA]</scope>
</reference>
<name>A0ACD5TPB6_AVESA</name>
<dbReference type="EnsemblPlants" id="AVESA.00010b.r2.1CG0102030.1">
    <property type="protein sequence ID" value="AVESA.00010b.r2.1CG0102030.1.CDS.1"/>
    <property type="gene ID" value="AVESA.00010b.r2.1CG0102030"/>
</dbReference>
<evidence type="ECO:0000313" key="1">
    <source>
        <dbReference type="EnsemblPlants" id="AVESA.00010b.r2.1CG0102030.1.CDS.1"/>
    </source>
</evidence>